<evidence type="ECO:0000256" key="1">
    <source>
        <dbReference type="SAM" id="MobiDB-lite"/>
    </source>
</evidence>
<organism evidence="3 4">
    <name type="scientific">Novosphingobium organovorum</name>
    <dbReference type="NCBI Taxonomy" id="2930092"/>
    <lineage>
        <taxon>Bacteria</taxon>
        <taxon>Pseudomonadati</taxon>
        <taxon>Pseudomonadota</taxon>
        <taxon>Alphaproteobacteria</taxon>
        <taxon>Sphingomonadales</taxon>
        <taxon>Sphingomonadaceae</taxon>
        <taxon>Novosphingobium</taxon>
    </lineage>
</organism>
<dbReference type="PANTHER" id="PTHR34219:SF9">
    <property type="entry name" value="IRON-REGULATED INNER MEMBRANE PROTEIN"/>
    <property type="match status" value="1"/>
</dbReference>
<keyword evidence="4" id="KW-1185">Reference proteome</keyword>
<accession>A0ABT0BB15</accession>
<dbReference type="Proteomes" id="UP001162881">
    <property type="component" value="Unassembled WGS sequence"/>
</dbReference>
<keyword evidence="2" id="KW-0472">Membrane</keyword>
<feature type="non-terminal residue" evidence="3">
    <location>
        <position position="278"/>
    </location>
</feature>
<feature type="compositionally biased region" description="Basic and acidic residues" evidence="1">
    <location>
        <begin position="251"/>
        <end position="261"/>
    </location>
</feature>
<protein>
    <submittedName>
        <fullName evidence="3">PepSY domain-containing protein</fullName>
    </submittedName>
</protein>
<name>A0ABT0BB15_9SPHN</name>
<gene>
    <name evidence="3" type="ORF">MTR62_05040</name>
</gene>
<dbReference type="PANTHER" id="PTHR34219">
    <property type="entry name" value="IRON-REGULATED INNER MEMBRANE PROTEIN-RELATED"/>
    <property type="match status" value="1"/>
</dbReference>
<proteinExistence type="predicted"/>
<sequence>MKIRTDIVKMYKEIHGWVGIVSGLCLFVAFFAGALTMFEVPIQRWASPPSTLAAPVTLERTPELVAKVLAAHPEAAKGYTVHLATGADEPARVTWEIGGRGADEHAVHKTFYAALAPDGSLQVEEDTPSPVGNFIDRLHQQVGIMISHELAMPIMGSVALLYAIALVSGTIVLLPSLVKDLFALRLGANVKRMWLDLHNVLGLFSLPFHIVMALTSVVFAFHDEFYLAQNASFVHQSERPAAMAKGPRPGDGGRDGGRDGTHPGGHRGGPAAAADSAA</sequence>
<feature type="transmembrane region" description="Helical" evidence="2">
    <location>
        <begin position="14"/>
        <end position="38"/>
    </location>
</feature>
<feature type="transmembrane region" description="Helical" evidence="2">
    <location>
        <begin position="154"/>
        <end position="177"/>
    </location>
</feature>
<feature type="compositionally biased region" description="Low complexity" evidence="1">
    <location>
        <begin position="269"/>
        <end position="278"/>
    </location>
</feature>
<evidence type="ECO:0000256" key="2">
    <source>
        <dbReference type="SAM" id="Phobius"/>
    </source>
</evidence>
<reference evidence="3" key="1">
    <citation type="submission" date="2022-03" db="EMBL/GenBank/DDBJ databases">
        <title>Identification of a novel bacterium isolated from mangrove sediments.</title>
        <authorList>
            <person name="Pan X."/>
        </authorList>
    </citation>
    <scope>NUCLEOTIDE SEQUENCE</scope>
    <source>
        <strain evidence="3">B1949</strain>
    </source>
</reference>
<keyword evidence="2" id="KW-1133">Transmembrane helix</keyword>
<dbReference type="RefSeq" id="WP_244017605.1">
    <property type="nucleotide sequence ID" value="NZ_JALHLF010000010.1"/>
</dbReference>
<keyword evidence="2" id="KW-0812">Transmembrane</keyword>
<evidence type="ECO:0000313" key="4">
    <source>
        <dbReference type="Proteomes" id="UP001162881"/>
    </source>
</evidence>
<comment type="caution">
    <text evidence="3">The sequence shown here is derived from an EMBL/GenBank/DDBJ whole genome shotgun (WGS) entry which is preliminary data.</text>
</comment>
<evidence type="ECO:0000313" key="3">
    <source>
        <dbReference type="EMBL" id="MCJ2182070.1"/>
    </source>
</evidence>
<feature type="transmembrane region" description="Helical" evidence="2">
    <location>
        <begin position="197"/>
        <end position="221"/>
    </location>
</feature>
<feature type="region of interest" description="Disordered" evidence="1">
    <location>
        <begin position="238"/>
        <end position="278"/>
    </location>
</feature>
<dbReference type="InterPro" id="IPR005625">
    <property type="entry name" value="PepSY-ass_TM"/>
</dbReference>
<dbReference type="Pfam" id="PF03929">
    <property type="entry name" value="PepSY_TM"/>
    <property type="match status" value="1"/>
</dbReference>
<dbReference type="EMBL" id="JALHLF010000010">
    <property type="protein sequence ID" value="MCJ2182070.1"/>
    <property type="molecule type" value="Genomic_DNA"/>
</dbReference>